<dbReference type="EMBL" id="FYEK01000022">
    <property type="protein sequence ID" value="SNB62856.1"/>
    <property type="molecule type" value="Genomic_DNA"/>
</dbReference>
<proteinExistence type="predicted"/>
<evidence type="ECO:0000313" key="2">
    <source>
        <dbReference type="Proteomes" id="UP000197025"/>
    </source>
</evidence>
<name>A0A212QTI5_9CHLR</name>
<protein>
    <submittedName>
        <fullName evidence="1">Uncharacterized protein</fullName>
    </submittedName>
</protein>
<dbReference type="AlphaFoldDB" id="A0A212QTI5"/>
<gene>
    <name evidence="1" type="ORF">SAMN02746019_00006010</name>
</gene>
<sequence length="68" mass="7630">MTLEDFSEYLKGKSFDEILHEGRKESAERIFSEAIVPLALLLSQELLKILLLPPAVETGTPASTERTR</sequence>
<keyword evidence="2" id="KW-1185">Reference proteome</keyword>
<evidence type="ECO:0000313" key="1">
    <source>
        <dbReference type="EMBL" id="SNB62856.1"/>
    </source>
</evidence>
<reference evidence="2" key="1">
    <citation type="submission" date="2017-06" db="EMBL/GenBank/DDBJ databases">
        <authorList>
            <person name="Varghese N."/>
            <person name="Submissions S."/>
        </authorList>
    </citation>
    <scope>NUCLEOTIDE SEQUENCE [LARGE SCALE GENOMIC DNA]</scope>
    <source>
        <strain evidence="2">JAD2</strain>
    </source>
</reference>
<dbReference type="InParanoid" id="A0A212QTI5"/>
<dbReference type="Proteomes" id="UP000197025">
    <property type="component" value="Unassembled WGS sequence"/>
</dbReference>
<organism evidence="1 2">
    <name type="scientific">Thermoflexus hugenholtzii JAD2</name>
    <dbReference type="NCBI Taxonomy" id="877466"/>
    <lineage>
        <taxon>Bacteria</taxon>
        <taxon>Bacillati</taxon>
        <taxon>Chloroflexota</taxon>
        <taxon>Thermoflexia</taxon>
        <taxon>Thermoflexales</taxon>
        <taxon>Thermoflexaceae</taxon>
        <taxon>Thermoflexus</taxon>
    </lineage>
</organism>
<accession>A0A212QTI5</accession>
<dbReference type="RefSeq" id="WP_088570863.1">
    <property type="nucleotide sequence ID" value="NZ_FYEK01000022.1"/>
</dbReference>